<dbReference type="RefSeq" id="WP_183349824.1">
    <property type="nucleotide sequence ID" value="NZ_BLXY01000010.1"/>
</dbReference>
<dbReference type="PANTHER" id="PTHR43861">
    <property type="entry name" value="TRANS-ACONITATE 2-METHYLTRANSFERASE-RELATED"/>
    <property type="match status" value="1"/>
</dbReference>
<sequence length="193" mass="21722">MQSDRVKWDQRYSGTEHFFSLTPSRLLADSLERIMSLVPGRRALDLACGEGRNCIYLAQHGFEATGVDISPRGLERARRRAAEVGVAVELIEADLESWRPQGEYHLVLNFNFLMRDLIPSLVEALAPGGVLLMETILDTPEMPGEHRKDFLLQPGELGRIFGGYAGRILLLEEEVDAPEMPVARVMFQKQDQD</sequence>
<keyword evidence="3" id="KW-0489">Methyltransferase</keyword>
<dbReference type="EMBL" id="BLXY01000010">
    <property type="protein sequence ID" value="GFO65586.1"/>
    <property type="molecule type" value="Genomic_DNA"/>
</dbReference>
<dbReference type="Proteomes" id="UP000568888">
    <property type="component" value="Unassembled WGS sequence"/>
</dbReference>
<dbReference type="SUPFAM" id="SSF53335">
    <property type="entry name" value="S-adenosyl-L-methionine-dependent methyltransferases"/>
    <property type="match status" value="1"/>
</dbReference>
<evidence type="ECO:0000313" key="5">
    <source>
        <dbReference type="Proteomes" id="UP000568888"/>
    </source>
</evidence>
<dbReference type="Gene3D" id="3.40.50.150">
    <property type="entry name" value="Vaccinia Virus protein VP39"/>
    <property type="match status" value="1"/>
</dbReference>
<dbReference type="EMBL" id="CP096574">
    <property type="protein sequence ID" value="UPU36915.1"/>
    <property type="molecule type" value="Genomic_DNA"/>
</dbReference>
<evidence type="ECO:0000256" key="1">
    <source>
        <dbReference type="ARBA" id="ARBA00022679"/>
    </source>
</evidence>
<keyword evidence="1 3" id="KW-0808">Transferase</keyword>
<dbReference type="GO" id="GO:0008168">
    <property type="term" value="F:methyltransferase activity"/>
    <property type="evidence" value="ECO:0007669"/>
    <property type="project" value="UniProtKB-KW"/>
</dbReference>
<accession>A0A6V8MZB2</accession>
<dbReference type="InterPro" id="IPR041698">
    <property type="entry name" value="Methyltransf_25"/>
</dbReference>
<dbReference type="Proteomes" id="UP000831485">
    <property type="component" value="Chromosome"/>
</dbReference>
<dbReference type="InterPro" id="IPR029063">
    <property type="entry name" value="SAM-dependent_MTases_sf"/>
</dbReference>
<dbReference type="Pfam" id="PF13649">
    <property type="entry name" value="Methyltransf_25"/>
    <property type="match status" value="1"/>
</dbReference>
<reference evidence="5" key="1">
    <citation type="submission" date="2020-06" db="EMBL/GenBank/DDBJ databases">
        <title>Draft genomic sequecing of Geomonas sp. Red736.</title>
        <authorList>
            <person name="Itoh H."/>
            <person name="Xu Z.X."/>
            <person name="Ushijima N."/>
            <person name="Masuda Y."/>
            <person name="Shiratori Y."/>
            <person name="Senoo K."/>
        </authorList>
    </citation>
    <scope>NUCLEOTIDE SEQUENCE [LARGE SCALE GENOMIC DNA]</scope>
    <source>
        <strain evidence="5">Red736</strain>
    </source>
</reference>
<dbReference type="AlphaFoldDB" id="A0A6V8MZB2"/>
<proteinExistence type="predicted"/>
<reference evidence="4" key="3">
    <citation type="submission" date="2022-04" db="EMBL/GenBank/DDBJ databases">
        <authorList>
            <person name="Liu G."/>
        </authorList>
    </citation>
    <scope>NUCLEOTIDE SEQUENCE</scope>
    <source>
        <strain evidence="4">RG22</strain>
    </source>
</reference>
<gene>
    <name evidence="3" type="ORF">GMPD_35050</name>
    <name evidence="4" type="ORF">M1B72_04175</name>
</gene>
<evidence type="ECO:0000313" key="4">
    <source>
        <dbReference type="EMBL" id="UPU36915.1"/>
    </source>
</evidence>
<protein>
    <submittedName>
        <fullName evidence="4">Methyltransferase domain-containing protein</fullName>
    </submittedName>
    <submittedName>
        <fullName evidence="3">SAM-dependent methyltransferase</fullName>
    </submittedName>
</protein>
<dbReference type="GO" id="GO:0032259">
    <property type="term" value="P:methylation"/>
    <property type="evidence" value="ECO:0007669"/>
    <property type="project" value="UniProtKB-KW"/>
</dbReference>
<keyword evidence="6" id="KW-1185">Reference proteome</keyword>
<evidence type="ECO:0000259" key="2">
    <source>
        <dbReference type="Pfam" id="PF13649"/>
    </source>
</evidence>
<reference evidence="3" key="2">
    <citation type="journal article" date="2021" name="Int. J. Syst. Evol. Microbiol.">
        <title>Geomonas silvestris sp. nov., Geomonas paludis sp. nov. and Geomonas limicola sp. nov., isolated from terrestrial environments, and emended description of the genus Geomonas.</title>
        <authorList>
            <person name="Itoh H."/>
            <person name="Xu Z."/>
            <person name="Masuda Y."/>
            <person name="Ushijima N."/>
            <person name="Hayakawa C."/>
            <person name="Shiratori Y."/>
            <person name="Senoo K."/>
        </authorList>
    </citation>
    <scope>NUCLEOTIDE SEQUENCE</scope>
    <source>
        <strain evidence="3">Red736</strain>
    </source>
</reference>
<evidence type="ECO:0000313" key="3">
    <source>
        <dbReference type="EMBL" id="GFO65586.1"/>
    </source>
</evidence>
<name>A0A6V8MZB2_9BACT</name>
<feature type="domain" description="Methyltransferase" evidence="2">
    <location>
        <begin position="44"/>
        <end position="129"/>
    </location>
</feature>
<dbReference type="CDD" id="cd02440">
    <property type="entry name" value="AdoMet_MTases"/>
    <property type="match status" value="1"/>
</dbReference>
<evidence type="ECO:0000313" key="6">
    <source>
        <dbReference type="Proteomes" id="UP000831485"/>
    </source>
</evidence>
<organism evidence="3 5">
    <name type="scientific">Geomonas paludis</name>
    <dbReference type="NCBI Taxonomy" id="2740185"/>
    <lineage>
        <taxon>Bacteria</taxon>
        <taxon>Pseudomonadati</taxon>
        <taxon>Thermodesulfobacteriota</taxon>
        <taxon>Desulfuromonadia</taxon>
        <taxon>Geobacterales</taxon>
        <taxon>Geobacteraceae</taxon>
        <taxon>Geomonas</taxon>
    </lineage>
</organism>